<dbReference type="OrthoDB" id="9837486at2"/>
<sequence>MDIKRRNFLQFASLSLTTVLAGFKLPDSGEADLDSYTKPLSVQMASGQGTYIFYVDGKKQIVDIVDEKGQLFTPAYSCEIKYLASDGETNLIVNVDQDTQQLFLVPGFSETYSEMKGKL</sequence>
<dbReference type="RefSeq" id="WP_138281412.1">
    <property type="nucleotide sequence ID" value="NZ_BMGE01000002.1"/>
</dbReference>
<proteinExistence type="predicted"/>
<comment type="caution">
    <text evidence="1">The sequence shown here is derived from an EMBL/GenBank/DDBJ whole genome shotgun (WGS) entry which is preliminary data.</text>
</comment>
<dbReference type="Proteomes" id="UP000309788">
    <property type="component" value="Unassembled WGS sequence"/>
</dbReference>
<organism evidence="1 2">
    <name type="scientific">Dyadobacter sediminis</name>
    <dbReference type="NCBI Taxonomy" id="1493691"/>
    <lineage>
        <taxon>Bacteria</taxon>
        <taxon>Pseudomonadati</taxon>
        <taxon>Bacteroidota</taxon>
        <taxon>Cytophagia</taxon>
        <taxon>Cytophagales</taxon>
        <taxon>Spirosomataceae</taxon>
        <taxon>Dyadobacter</taxon>
    </lineage>
</organism>
<gene>
    <name evidence="1" type="ORF">FEM55_11235</name>
</gene>
<accession>A0A5R9KFE8</accession>
<evidence type="ECO:0000313" key="2">
    <source>
        <dbReference type="Proteomes" id="UP000309788"/>
    </source>
</evidence>
<dbReference type="AlphaFoldDB" id="A0A5R9KFE8"/>
<name>A0A5R9KFE8_9BACT</name>
<reference evidence="1 2" key="1">
    <citation type="submission" date="2019-05" db="EMBL/GenBank/DDBJ databases">
        <authorList>
            <person name="Qu J.-H."/>
        </authorList>
    </citation>
    <scope>NUCLEOTIDE SEQUENCE [LARGE SCALE GENOMIC DNA]</scope>
    <source>
        <strain evidence="1 2">Z12</strain>
    </source>
</reference>
<keyword evidence="2" id="KW-1185">Reference proteome</keyword>
<evidence type="ECO:0000313" key="1">
    <source>
        <dbReference type="EMBL" id="TLU94786.1"/>
    </source>
</evidence>
<protein>
    <submittedName>
        <fullName evidence="1">Uncharacterized protein</fullName>
    </submittedName>
</protein>
<dbReference type="EMBL" id="VCEI01000021">
    <property type="protein sequence ID" value="TLU94786.1"/>
    <property type="molecule type" value="Genomic_DNA"/>
</dbReference>